<feature type="signal peptide" evidence="2">
    <location>
        <begin position="1"/>
        <end position="23"/>
    </location>
</feature>
<dbReference type="RefSeq" id="WP_120666424.1">
    <property type="nucleotide sequence ID" value="NZ_AZRV01000007.1"/>
</dbReference>
<evidence type="ECO:0000256" key="2">
    <source>
        <dbReference type="SAM" id="SignalP"/>
    </source>
</evidence>
<feature type="chain" id="PRO_5019287232" description="FAD/FMN-containing dehydrogenase" evidence="2">
    <location>
        <begin position="24"/>
        <end position="96"/>
    </location>
</feature>
<proteinExistence type="predicted"/>
<comment type="caution">
    <text evidence="3">The sequence shown here is derived from an EMBL/GenBank/DDBJ whole genome shotgun (WGS) entry which is preliminary data.</text>
</comment>
<organism evidence="3 4">
    <name type="scientific">Caldibacillus debilis GB1</name>
    <dbReference type="NCBI Taxonomy" id="1339248"/>
    <lineage>
        <taxon>Bacteria</taxon>
        <taxon>Bacillati</taxon>
        <taxon>Bacillota</taxon>
        <taxon>Bacilli</taxon>
        <taxon>Bacillales</taxon>
        <taxon>Bacillaceae</taxon>
        <taxon>Caldibacillus</taxon>
    </lineage>
</organism>
<sequence precursor="true">MKKLTAALLIFVSAFALTTAVFAANQNGVSDWKEMLPTMKQMHPNLSAKQLKEMYEHCRMNGDQTMEQIMNGNAMNQPMMKQGHMDHHPLRESVTD</sequence>
<keyword evidence="4" id="KW-1185">Reference proteome</keyword>
<evidence type="ECO:0000256" key="1">
    <source>
        <dbReference type="SAM" id="MobiDB-lite"/>
    </source>
</evidence>
<protein>
    <recommendedName>
        <fullName evidence="5">FAD/FMN-containing dehydrogenase</fullName>
    </recommendedName>
</protein>
<dbReference type="AlphaFoldDB" id="A0A420VIB6"/>
<gene>
    <name evidence="3" type="ORF">Cdeb_02867</name>
</gene>
<name>A0A420VIB6_9BACI</name>
<evidence type="ECO:0000313" key="4">
    <source>
        <dbReference type="Proteomes" id="UP000286235"/>
    </source>
</evidence>
<dbReference type="Proteomes" id="UP000286235">
    <property type="component" value="Unassembled WGS sequence"/>
</dbReference>
<accession>A0A420VIB6</accession>
<evidence type="ECO:0008006" key="5">
    <source>
        <dbReference type="Google" id="ProtNLM"/>
    </source>
</evidence>
<dbReference type="EMBL" id="AZRV01000007">
    <property type="protein sequence ID" value="RKO63422.1"/>
    <property type="molecule type" value="Genomic_DNA"/>
</dbReference>
<feature type="region of interest" description="Disordered" evidence="1">
    <location>
        <begin position="77"/>
        <end position="96"/>
    </location>
</feature>
<reference evidence="3 4" key="1">
    <citation type="submission" date="2013-12" db="EMBL/GenBank/DDBJ databases">
        <title>Genome and proteome characterization of Caldibacillus debilis GB1 derived from a cellulolytic aero-tolerant co-culture.</title>
        <authorList>
            <person name="Wushke S.T."/>
            <person name="Zhang X."/>
            <person name="Fristensky B."/>
            <person name="Wilkins J.A."/>
            <person name="Levin D.B."/>
            <person name="Sparling R."/>
        </authorList>
    </citation>
    <scope>NUCLEOTIDE SEQUENCE [LARGE SCALE GENOMIC DNA]</scope>
    <source>
        <strain evidence="3 4">GB1</strain>
    </source>
</reference>
<feature type="compositionally biased region" description="Basic and acidic residues" evidence="1">
    <location>
        <begin position="83"/>
        <end position="96"/>
    </location>
</feature>
<evidence type="ECO:0000313" key="3">
    <source>
        <dbReference type="EMBL" id="RKO63422.1"/>
    </source>
</evidence>
<keyword evidence="2" id="KW-0732">Signal</keyword>